<gene>
    <name evidence="1" type="ORF">Vau01_075860</name>
</gene>
<accession>A0A8J4E2P3</accession>
<keyword evidence="2" id="KW-1185">Reference proteome</keyword>
<organism evidence="1 2">
    <name type="scientific">Virgisporangium aurantiacum</name>
    <dbReference type="NCBI Taxonomy" id="175570"/>
    <lineage>
        <taxon>Bacteria</taxon>
        <taxon>Bacillati</taxon>
        <taxon>Actinomycetota</taxon>
        <taxon>Actinomycetes</taxon>
        <taxon>Micromonosporales</taxon>
        <taxon>Micromonosporaceae</taxon>
        <taxon>Virgisporangium</taxon>
    </lineage>
</organism>
<reference evidence="1" key="1">
    <citation type="submission" date="2021-01" db="EMBL/GenBank/DDBJ databases">
        <title>Whole genome shotgun sequence of Virgisporangium aurantiacum NBRC 16421.</title>
        <authorList>
            <person name="Komaki H."/>
            <person name="Tamura T."/>
        </authorList>
    </citation>
    <scope>NUCLEOTIDE SEQUENCE</scope>
    <source>
        <strain evidence="1">NBRC 16421</strain>
    </source>
</reference>
<name>A0A8J4E2P3_9ACTN</name>
<proteinExistence type="predicted"/>
<comment type="caution">
    <text evidence="1">The sequence shown here is derived from an EMBL/GenBank/DDBJ whole genome shotgun (WGS) entry which is preliminary data.</text>
</comment>
<dbReference type="AlphaFoldDB" id="A0A8J4E2P3"/>
<dbReference type="EMBL" id="BOPG01000050">
    <property type="protein sequence ID" value="GIJ60070.1"/>
    <property type="molecule type" value="Genomic_DNA"/>
</dbReference>
<evidence type="ECO:0000313" key="2">
    <source>
        <dbReference type="Proteomes" id="UP000612585"/>
    </source>
</evidence>
<dbReference type="RefSeq" id="WP_204003861.1">
    <property type="nucleotide sequence ID" value="NZ_BOPG01000050.1"/>
</dbReference>
<protein>
    <submittedName>
        <fullName evidence="1">Uncharacterized protein</fullName>
    </submittedName>
</protein>
<evidence type="ECO:0000313" key="1">
    <source>
        <dbReference type="EMBL" id="GIJ60070.1"/>
    </source>
</evidence>
<sequence>MTAPTITDDFMFDLDLQIVPVEEGRGTSLSPNLATGSIFPCTSGCRPATGHGNCGVTNACPTYYTCRRCQ</sequence>
<dbReference type="Proteomes" id="UP000612585">
    <property type="component" value="Unassembled WGS sequence"/>
</dbReference>